<dbReference type="Proteomes" id="UP000886469">
    <property type="component" value="Unassembled WGS sequence"/>
</dbReference>
<name>A0ABX1T8X6_9PROT</name>
<keyword evidence="3" id="KW-1185">Reference proteome</keyword>
<gene>
    <name evidence="2" type="ORF">E4Q08_08205</name>
</gene>
<evidence type="ECO:0000313" key="2">
    <source>
        <dbReference type="EMBL" id="NMQ05252.1"/>
    </source>
</evidence>
<evidence type="ECO:0000313" key="3">
    <source>
        <dbReference type="Proteomes" id="UP000886469"/>
    </source>
</evidence>
<accession>A0ABX1T8X6</accession>
<feature type="region of interest" description="Disordered" evidence="1">
    <location>
        <begin position="1"/>
        <end position="23"/>
    </location>
</feature>
<protein>
    <submittedName>
        <fullName evidence="2">Uncharacterized protein</fullName>
    </submittedName>
</protein>
<reference evidence="2" key="1">
    <citation type="submission" date="2019-03" db="EMBL/GenBank/DDBJ databases">
        <title>Metabolic reconstructions from genomes of highly enriched 'Candidatus Accumulibacter' and 'Candidatus Competibacter' bioreactor populations.</title>
        <authorList>
            <person name="Annavajhala M.K."/>
            <person name="Welles L."/>
            <person name="Abbas B."/>
            <person name="Sorokin D."/>
            <person name="Park H."/>
            <person name="Van Loosdrecht M."/>
            <person name="Chandran K."/>
        </authorList>
    </citation>
    <scope>NUCLEOTIDE SEQUENCE</scope>
    <source>
        <strain evidence="2">SBR_L</strain>
    </source>
</reference>
<dbReference type="RefSeq" id="WP_169069980.1">
    <property type="nucleotide sequence ID" value="NZ_SPMX01000018.1"/>
</dbReference>
<organism evidence="2 3">
    <name type="scientific">Candidatus Accumulibacter contiguus</name>
    <dbReference type="NCBI Taxonomy" id="2954381"/>
    <lineage>
        <taxon>Bacteria</taxon>
        <taxon>Pseudomonadati</taxon>
        <taxon>Pseudomonadota</taxon>
        <taxon>Betaproteobacteria</taxon>
        <taxon>Candidatus Accumulibacter</taxon>
    </lineage>
</organism>
<comment type="caution">
    <text evidence="2">The sequence shown here is derived from an EMBL/GenBank/DDBJ whole genome shotgun (WGS) entry which is preliminary data.</text>
</comment>
<sequence>MSPDNDEIPNRLDGTRSTESTSATCRHCRHLELPNRRTCAAFPKGIPDELWWAYRGHREPFPGDQGIQYEERPFVDHPAAYYEIPEFLKKNPDRP</sequence>
<dbReference type="EMBL" id="SPMX01000018">
    <property type="protein sequence ID" value="NMQ05252.1"/>
    <property type="molecule type" value="Genomic_DNA"/>
</dbReference>
<proteinExistence type="predicted"/>
<evidence type="ECO:0000256" key="1">
    <source>
        <dbReference type="SAM" id="MobiDB-lite"/>
    </source>
</evidence>